<keyword evidence="1" id="KW-0808">Transferase</keyword>
<dbReference type="InterPro" id="IPR050769">
    <property type="entry name" value="NAT_camello-type"/>
</dbReference>
<dbReference type="Proteomes" id="UP001203665">
    <property type="component" value="Unassembled WGS sequence"/>
</dbReference>
<reference evidence="3" key="1">
    <citation type="submission" date="2022-06" db="EMBL/GenBank/DDBJ databases">
        <title>Alkalicoccobacillus porphyridii sp. nov., isolated from a marine red alga, Porphyridium purpureum and reclassification of Shouchella plakortidis and Shouchella gibsonii as Alkalicoccobacillus plakortidis comb. nov. and Alkalicoccobacillus gibsonii comb. nov.</title>
        <authorList>
            <person name="Kim K.H."/>
            <person name="Lee J.K."/>
            <person name="Han D.M."/>
            <person name="Baek J.H."/>
            <person name="Jeon C.O."/>
        </authorList>
    </citation>
    <scope>NUCLEOTIDE SEQUENCE</scope>
    <source>
        <strain evidence="3">DSM 19153</strain>
    </source>
</reference>
<proteinExistence type="predicted"/>
<sequence length="169" mass="18950">MEKLEIHDAKKDMYSDIKDQRLEAYHIYKDRLPADHWNALAQNLSSDADTQEGVELIVATLNEKVVGSVVLFPAKTSAYEFIDELDYPEIRMLAVAKEAQGQGVASALVKECVNRVKAKGLPAIGLHTGEFMTDAIRLYEGLGFKRLPEFDFVPADDGIVVRAYYLELE</sequence>
<dbReference type="EMBL" id="JAMQJY010000001">
    <property type="protein sequence ID" value="MCM2676351.1"/>
    <property type="molecule type" value="Genomic_DNA"/>
</dbReference>
<keyword evidence="4" id="KW-1185">Reference proteome</keyword>
<dbReference type="InterPro" id="IPR000182">
    <property type="entry name" value="GNAT_dom"/>
</dbReference>
<evidence type="ECO:0000256" key="1">
    <source>
        <dbReference type="ARBA" id="ARBA00022679"/>
    </source>
</evidence>
<evidence type="ECO:0000313" key="4">
    <source>
        <dbReference type="Proteomes" id="UP001203665"/>
    </source>
</evidence>
<organism evidence="3 4">
    <name type="scientific">Alkalicoccobacillus plakortidis</name>
    <dbReference type="NCBI Taxonomy" id="444060"/>
    <lineage>
        <taxon>Bacteria</taxon>
        <taxon>Bacillati</taxon>
        <taxon>Bacillota</taxon>
        <taxon>Bacilli</taxon>
        <taxon>Bacillales</taxon>
        <taxon>Bacillaceae</taxon>
        <taxon>Alkalicoccobacillus</taxon>
    </lineage>
</organism>
<comment type="caution">
    <text evidence="3">The sequence shown here is derived from an EMBL/GenBank/DDBJ whole genome shotgun (WGS) entry which is preliminary data.</text>
</comment>
<dbReference type="PANTHER" id="PTHR13947:SF37">
    <property type="entry name" value="LD18367P"/>
    <property type="match status" value="1"/>
</dbReference>
<dbReference type="Gene3D" id="3.40.630.30">
    <property type="match status" value="1"/>
</dbReference>
<dbReference type="PROSITE" id="PS51186">
    <property type="entry name" value="GNAT"/>
    <property type="match status" value="1"/>
</dbReference>
<accession>A0ABT0XKC3</accession>
<dbReference type="InterPro" id="IPR016181">
    <property type="entry name" value="Acyl_CoA_acyltransferase"/>
</dbReference>
<evidence type="ECO:0000313" key="3">
    <source>
        <dbReference type="EMBL" id="MCM2676351.1"/>
    </source>
</evidence>
<dbReference type="RefSeq" id="WP_251608365.1">
    <property type="nucleotide sequence ID" value="NZ_JAMQJY010000001.1"/>
</dbReference>
<name>A0ABT0XKC3_9BACI</name>
<protein>
    <submittedName>
        <fullName evidence="3">GNAT family N-acetyltransferase</fullName>
    </submittedName>
</protein>
<dbReference type="SUPFAM" id="SSF55729">
    <property type="entry name" value="Acyl-CoA N-acyltransferases (Nat)"/>
    <property type="match status" value="1"/>
</dbReference>
<gene>
    <name evidence="3" type="ORF">NDM98_13195</name>
</gene>
<feature type="domain" description="N-acetyltransferase" evidence="2">
    <location>
        <begin position="12"/>
        <end position="169"/>
    </location>
</feature>
<dbReference type="CDD" id="cd04301">
    <property type="entry name" value="NAT_SF"/>
    <property type="match status" value="1"/>
</dbReference>
<dbReference type="PANTHER" id="PTHR13947">
    <property type="entry name" value="GNAT FAMILY N-ACETYLTRANSFERASE"/>
    <property type="match status" value="1"/>
</dbReference>
<dbReference type="Pfam" id="PF00583">
    <property type="entry name" value="Acetyltransf_1"/>
    <property type="match status" value="1"/>
</dbReference>
<evidence type="ECO:0000259" key="2">
    <source>
        <dbReference type="PROSITE" id="PS51186"/>
    </source>
</evidence>